<proteinExistence type="predicted"/>
<keyword evidence="2" id="KW-1185">Reference proteome</keyword>
<gene>
    <name evidence="1" type="ordered locus">MA_3164</name>
</gene>
<dbReference type="EnsemblBacteria" id="AAM06537">
    <property type="protein sequence ID" value="AAM06537"/>
    <property type="gene ID" value="MA_3164"/>
</dbReference>
<name>Q8TL76_METAC</name>
<dbReference type="HOGENOM" id="CLU_2613584_0_0_2"/>
<accession>Q8TL76</accession>
<dbReference type="EMBL" id="AE010299">
    <property type="protein sequence ID" value="AAM06537.1"/>
    <property type="molecule type" value="Genomic_DNA"/>
</dbReference>
<evidence type="ECO:0000313" key="1">
    <source>
        <dbReference type="EMBL" id="AAM06537.1"/>
    </source>
</evidence>
<dbReference type="KEGG" id="mac:MA_3164"/>
<dbReference type="AlphaFoldDB" id="Q8TL76"/>
<organism evidence="1 2">
    <name type="scientific">Methanosarcina acetivorans (strain ATCC 35395 / DSM 2834 / JCM 12185 / C2A)</name>
    <dbReference type="NCBI Taxonomy" id="188937"/>
    <lineage>
        <taxon>Archaea</taxon>
        <taxon>Methanobacteriati</taxon>
        <taxon>Methanobacteriota</taxon>
        <taxon>Stenosarchaea group</taxon>
        <taxon>Methanomicrobia</taxon>
        <taxon>Methanosarcinales</taxon>
        <taxon>Methanosarcinaceae</taxon>
        <taxon>Methanosarcina</taxon>
    </lineage>
</organism>
<dbReference type="InParanoid" id="Q8TL76"/>
<protein>
    <submittedName>
        <fullName evidence="1">Uncharacterized protein</fullName>
    </submittedName>
</protein>
<evidence type="ECO:0000313" key="2">
    <source>
        <dbReference type="Proteomes" id="UP000002487"/>
    </source>
</evidence>
<dbReference type="STRING" id="188937.MA_3164"/>
<sequence>MQLDFFRLTANGGLIRIVPHRCLSGILPLNLPVCFRRKWEKHLTVLLMWLIRQKETYLTNLQRSGIYGTDARMNYIGY</sequence>
<reference evidence="1 2" key="1">
    <citation type="journal article" date="2002" name="Genome Res.">
        <title>The genome of Methanosarcina acetivorans reveals extensive metabolic and physiological diversity.</title>
        <authorList>
            <person name="Galagan J.E."/>
            <person name="Nusbaum C."/>
            <person name="Roy A."/>
            <person name="Endrizzi M.G."/>
            <person name="Macdonald P."/>
            <person name="FitzHugh W."/>
            <person name="Calvo S."/>
            <person name="Engels R."/>
            <person name="Smirnov S."/>
            <person name="Atnoor D."/>
            <person name="Brown A."/>
            <person name="Allen N."/>
            <person name="Naylor J."/>
            <person name="Stange-Thomann N."/>
            <person name="DeArellano K."/>
            <person name="Johnson R."/>
            <person name="Linton L."/>
            <person name="McEwan P."/>
            <person name="McKernan K."/>
            <person name="Talamas J."/>
            <person name="Tirrell A."/>
            <person name="Ye W."/>
            <person name="Zimmer A."/>
            <person name="Barber R.D."/>
            <person name="Cann I."/>
            <person name="Graham D.E."/>
            <person name="Grahame D.A."/>
            <person name="Guss A."/>
            <person name="Hedderich R."/>
            <person name="Ingram-Smith C."/>
            <person name="Kuettner C.H."/>
            <person name="Krzycki J.A."/>
            <person name="Leigh J.A."/>
            <person name="Li W."/>
            <person name="Liu J."/>
            <person name="Mukhopadhyay B."/>
            <person name="Reeve J.N."/>
            <person name="Smith K."/>
            <person name="Springer T.A."/>
            <person name="Umayam L.A."/>
            <person name="White O."/>
            <person name="White R.H."/>
            <person name="de Macario E.C."/>
            <person name="Ferry J.G."/>
            <person name="Jarrell K.F."/>
            <person name="Jing H."/>
            <person name="Macario A.J.L."/>
            <person name="Paulsen I."/>
            <person name="Pritchett M."/>
            <person name="Sowers K.R."/>
            <person name="Swanson R.V."/>
            <person name="Zinder S.H."/>
            <person name="Lander E."/>
            <person name="Metcalf W.W."/>
            <person name="Birren B."/>
        </authorList>
    </citation>
    <scope>NUCLEOTIDE SEQUENCE [LARGE SCALE GENOMIC DNA]</scope>
    <source>
        <strain evidence="2">ATCC 35395 / DSM 2834 / JCM 12185 / C2A</strain>
    </source>
</reference>
<dbReference type="Proteomes" id="UP000002487">
    <property type="component" value="Chromosome"/>
</dbReference>